<protein>
    <submittedName>
        <fullName evidence="2">Uncharacterized protein</fullName>
    </submittedName>
</protein>
<dbReference type="AlphaFoldDB" id="A0A3P1VDZ6"/>
<comment type="caution">
    <text evidence="2">The sequence shown here is derived from an EMBL/GenBank/DDBJ whole genome shotgun (WGS) entry which is preliminary data.</text>
</comment>
<dbReference type="EMBL" id="RQZA01000003">
    <property type="protein sequence ID" value="RRD31665.1"/>
    <property type="molecule type" value="Genomic_DNA"/>
</dbReference>
<gene>
    <name evidence="2" type="ORF">EII38_05510</name>
</gene>
<feature type="transmembrane region" description="Helical" evidence="1">
    <location>
        <begin position="20"/>
        <end position="41"/>
    </location>
</feature>
<sequence length="144" mass="16450">MILSISVTKQTLSRSRKTAIVYLFLTFFFFIFSRIYISLSYGELSFFMNYLFLVPLIGGASILIILHFLPSLSRVSFNLWNSGIAIFTSGFLLRGIINLSGRSTTLDKPYWLLGSIFLLFSLMSIVFTLFVSKNELKNKLDTSR</sequence>
<organism evidence="2 3">
    <name type="scientific">Streptococcus minor</name>
    <dbReference type="NCBI Taxonomy" id="229549"/>
    <lineage>
        <taxon>Bacteria</taxon>
        <taxon>Bacillati</taxon>
        <taxon>Bacillota</taxon>
        <taxon>Bacilli</taxon>
        <taxon>Lactobacillales</taxon>
        <taxon>Streptococcaceae</taxon>
        <taxon>Streptococcus</taxon>
    </lineage>
</organism>
<proteinExistence type="predicted"/>
<accession>A0A3P1VDZ6</accession>
<dbReference type="Proteomes" id="UP000281771">
    <property type="component" value="Unassembled WGS sequence"/>
</dbReference>
<evidence type="ECO:0000313" key="2">
    <source>
        <dbReference type="EMBL" id="RRD31665.1"/>
    </source>
</evidence>
<feature type="transmembrane region" description="Helical" evidence="1">
    <location>
        <begin position="78"/>
        <end position="97"/>
    </location>
</feature>
<feature type="transmembrane region" description="Helical" evidence="1">
    <location>
        <begin position="47"/>
        <end position="66"/>
    </location>
</feature>
<keyword evidence="1" id="KW-0812">Transmembrane</keyword>
<reference evidence="2 3" key="1">
    <citation type="submission" date="2018-11" db="EMBL/GenBank/DDBJ databases">
        <title>Genomes From Bacteria Associated with the Canine Oral Cavity: a Test Case for Automated Genome-Based Taxonomic Assignment.</title>
        <authorList>
            <person name="Coil D.A."/>
            <person name="Jospin G."/>
            <person name="Darling A.E."/>
            <person name="Wallis C."/>
            <person name="Davis I.J."/>
            <person name="Harris S."/>
            <person name="Eisen J.A."/>
            <person name="Holcombe L.J."/>
            <person name="O'Flynn C."/>
        </authorList>
    </citation>
    <scope>NUCLEOTIDE SEQUENCE [LARGE SCALE GENOMIC DNA]</scope>
    <source>
        <strain evidence="2 3">OH4621_COT-116</strain>
    </source>
</reference>
<name>A0A3P1VDZ6_9STRE</name>
<keyword evidence="1" id="KW-0472">Membrane</keyword>
<keyword evidence="3" id="KW-1185">Reference proteome</keyword>
<evidence type="ECO:0000313" key="3">
    <source>
        <dbReference type="Proteomes" id="UP000281771"/>
    </source>
</evidence>
<keyword evidence="1" id="KW-1133">Transmembrane helix</keyword>
<evidence type="ECO:0000256" key="1">
    <source>
        <dbReference type="SAM" id="Phobius"/>
    </source>
</evidence>
<feature type="transmembrane region" description="Helical" evidence="1">
    <location>
        <begin position="109"/>
        <end position="131"/>
    </location>
</feature>